<dbReference type="GO" id="GO:0005509">
    <property type="term" value="F:calcium ion binding"/>
    <property type="evidence" value="ECO:0007669"/>
    <property type="project" value="InterPro"/>
</dbReference>
<evidence type="ECO:0000256" key="2">
    <source>
        <dbReference type="SAM" id="Coils"/>
    </source>
</evidence>
<gene>
    <name evidence="4" type="ORF">CUNI_LOCUS10757</name>
</gene>
<feature type="non-terminal residue" evidence="4">
    <location>
        <position position="231"/>
    </location>
</feature>
<evidence type="ECO:0000313" key="4">
    <source>
        <dbReference type="EMBL" id="CAG5125199.1"/>
    </source>
</evidence>
<dbReference type="Pfam" id="PF13499">
    <property type="entry name" value="EF-hand_7"/>
    <property type="match status" value="1"/>
</dbReference>
<keyword evidence="1" id="KW-0106">Calcium</keyword>
<dbReference type="SMART" id="SM00054">
    <property type="entry name" value="EFh"/>
    <property type="match status" value="2"/>
</dbReference>
<sequence length="231" mass="27389">MTTSDQDQLDRLFQTYDLDGSGYLDQEELASMCSGLTVSDLNDVFKQLDKDQDGRISIEEFAKGYREIVMAKETRKRQLFRQKLASAKSEDNLIDREDGTNQADEYTNSLDEGLRALSCQEEVCELYQNLHGVDKPELVTQFENILLNVINDVRQYQLENERLERTYKREKEEHQKHLRRLEEEMEHQVQSVEEKVRQQEKEKLKQEKIELRKQLDSEIAMLQQNLRKLQQ</sequence>
<dbReference type="OrthoDB" id="9989112at2759"/>
<keyword evidence="5" id="KW-1185">Reference proteome</keyword>
<dbReference type="AlphaFoldDB" id="A0A8S3Z7Y1"/>
<dbReference type="EMBL" id="CAJHNH020001985">
    <property type="protein sequence ID" value="CAG5125199.1"/>
    <property type="molecule type" value="Genomic_DNA"/>
</dbReference>
<dbReference type="PROSITE" id="PS50222">
    <property type="entry name" value="EF_HAND_2"/>
    <property type="match status" value="2"/>
</dbReference>
<reference evidence="4" key="1">
    <citation type="submission" date="2021-04" db="EMBL/GenBank/DDBJ databases">
        <authorList>
            <consortium name="Molecular Ecology Group"/>
        </authorList>
    </citation>
    <scope>NUCLEOTIDE SEQUENCE</scope>
</reference>
<evidence type="ECO:0000259" key="3">
    <source>
        <dbReference type="PROSITE" id="PS50222"/>
    </source>
</evidence>
<feature type="domain" description="EF-hand" evidence="3">
    <location>
        <begin position="36"/>
        <end position="71"/>
    </location>
</feature>
<organism evidence="4 5">
    <name type="scientific">Candidula unifasciata</name>
    <dbReference type="NCBI Taxonomy" id="100452"/>
    <lineage>
        <taxon>Eukaryota</taxon>
        <taxon>Metazoa</taxon>
        <taxon>Spiralia</taxon>
        <taxon>Lophotrochozoa</taxon>
        <taxon>Mollusca</taxon>
        <taxon>Gastropoda</taxon>
        <taxon>Heterobranchia</taxon>
        <taxon>Euthyneura</taxon>
        <taxon>Panpulmonata</taxon>
        <taxon>Eupulmonata</taxon>
        <taxon>Stylommatophora</taxon>
        <taxon>Helicina</taxon>
        <taxon>Helicoidea</taxon>
        <taxon>Geomitridae</taxon>
        <taxon>Candidula</taxon>
    </lineage>
</organism>
<protein>
    <recommendedName>
        <fullName evidence="3">EF-hand domain-containing protein</fullName>
    </recommendedName>
</protein>
<keyword evidence="2" id="KW-0175">Coiled coil</keyword>
<evidence type="ECO:0000313" key="5">
    <source>
        <dbReference type="Proteomes" id="UP000678393"/>
    </source>
</evidence>
<dbReference type="Gene3D" id="1.10.238.10">
    <property type="entry name" value="EF-hand"/>
    <property type="match status" value="1"/>
</dbReference>
<dbReference type="InterPro" id="IPR018247">
    <property type="entry name" value="EF_Hand_1_Ca_BS"/>
</dbReference>
<proteinExistence type="predicted"/>
<comment type="caution">
    <text evidence="4">The sequence shown here is derived from an EMBL/GenBank/DDBJ whole genome shotgun (WGS) entry which is preliminary data.</text>
</comment>
<evidence type="ECO:0000256" key="1">
    <source>
        <dbReference type="ARBA" id="ARBA00022837"/>
    </source>
</evidence>
<feature type="domain" description="EF-hand" evidence="3">
    <location>
        <begin position="4"/>
        <end position="34"/>
    </location>
</feature>
<dbReference type="PROSITE" id="PS00018">
    <property type="entry name" value="EF_HAND_1"/>
    <property type="match status" value="1"/>
</dbReference>
<dbReference type="InterPro" id="IPR002048">
    <property type="entry name" value="EF_hand_dom"/>
</dbReference>
<feature type="coiled-coil region" evidence="2">
    <location>
        <begin position="146"/>
        <end position="225"/>
    </location>
</feature>
<dbReference type="CDD" id="cd00051">
    <property type="entry name" value="EFh"/>
    <property type="match status" value="1"/>
</dbReference>
<dbReference type="InterPro" id="IPR011992">
    <property type="entry name" value="EF-hand-dom_pair"/>
</dbReference>
<dbReference type="Proteomes" id="UP000678393">
    <property type="component" value="Unassembled WGS sequence"/>
</dbReference>
<accession>A0A8S3Z7Y1</accession>
<dbReference type="SUPFAM" id="SSF47473">
    <property type="entry name" value="EF-hand"/>
    <property type="match status" value="1"/>
</dbReference>
<name>A0A8S3Z7Y1_9EUPU</name>